<dbReference type="NCBIfam" id="TIGR01316">
    <property type="entry name" value="gltA"/>
    <property type="match status" value="1"/>
</dbReference>
<dbReference type="PRINTS" id="PR00469">
    <property type="entry name" value="PNDRDTASEII"/>
</dbReference>
<dbReference type="PANTHER" id="PTHR42783">
    <property type="entry name" value="GLUTAMATE SYNTHASE [NADPH] SMALL CHAIN"/>
    <property type="match status" value="1"/>
</dbReference>
<proteinExistence type="predicted"/>
<reference evidence="2" key="1">
    <citation type="submission" date="2020-10" db="EMBL/GenBank/DDBJ databases">
        <authorList>
            <person name="Gilroy R."/>
        </authorList>
    </citation>
    <scope>NUCLEOTIDE SEQUENCE</scope>
    <source>
        <strain evidence="2">35461</strain>
    </source>
</reference>
<dbReference type="Pfam" id="PF07992">
    <property type="entry name" value="Pyr_redox_2"/>
    <property type="match status" value="1"/>
</dbReference>
<dbReference type="SUPFAM" id="SSF46548">
    <property type="entry name" value="alpha-helical ferredoxin"/>
    <property type="match status" value="1"/>
</dbReference>
<reference evidence="2" key="2">
    <citation type="journal article" date="2021" name="PeerJ">
        <title>Extensive microbial diversity within the chicken gut microbiome revealed by metagenomics and culture.</title>
        <authorList>
            <person name="Gilroy R."/>
            <person name="Ravi A."/>
            <person name="Getino M."/>
            <person name="Pursley I."/>
            <person name="Horton D.L."/>
            <person name="Alikhan N.F."/>
            <person name="Baker D."/>
            <person name="Gharbi K."/>
            <person name="Hall N."/>
            <person name="Watson M."/>
            <person name="Adriaenssens E.M."/>
            <person name="Foster-Nyarko E."/>
            <person name="Jarju S."/>
            <person name="Secka A."/>
            <person name="Antonio M."/>
            <person name="Oren A."/>
            <person name="Chaudhuri R.R."/>
            <person name="La Ragione R."/>
            <person name="Hildebrand F."/>
            <person name="Pallen M.J."/>
        </authorList>
    </citation>
    <scope>NUCLEOTIDE SEQUENCE</scope>
    <source>
        <strain evidence="2">35461</strain>
    </source>
</reference>
<organism evidence="2 3">
    <name type="scientific">Candidatus Spyradenecus faecavium</name>
    <dbReference type="NCBI Taxonomy" id="2840947"/>
    <lineage>
        <taxon>Bacteria</taxon>
        <taxon>Pseudomonadati</taxon>
        <taxon>Lentisphaerota</taxon>
        <taxon>Lentisphaeria</taxon>
        <taxon>Lentisphaerales</taxon>
        <taxon>Lentisphaeraceae</taxon>
        <taxon>Lentisphaeraceae incertae sedis</taxon>
        <taxon>Candidatus Spyradenecus</taxon>
    </lineage>
</organism>
<feature type="domain" description="4Fe-4S ferredoxin-type" evidence="1">
    <location>
        <begin position="60"/>
        <end position="90"/>
    </location>
</feature>
<dbReference type="GO" id="GO:0004355">
    <property type="term" value="F:glutamate synthase (NADPH) activity"/>
    <property type="evidence" value="ECO:0007669"/>
    <property type="project" value="UniProtKB-EC"/>
</dbReference>
<dbReference type="InterPro" id="IPR023753">
    <property type="entry name" value="FAD/NAD-binding_dom"/>
</dbReference>
<name>A0A9D1NP73_9BACT</name>
<dbReference type="GO" id="GO:0051536">
    <property type="term" value="F:iron-sulfur cluster binding"/>
    <property type="evidence" value="ECO:0007669"/>
    <property type="project" value="InterPro"/>
</dbReference>
<keyword evidence="2" id="KW-0560">Oxidoreductase</keyword>
<dbReference type="SUPFAM" id="SSF51971">
    <property type="entry name" value="Nucleotide-binding domain"/>
    <property type="match status" value="1"/>
</dbReference>
<evidence type="ECO:0000313" key="2">
    <source>
        <dbReference type="EMBL" id="HIV09952.1"/>
    </source>
</evidence>
<sequence length="497" mass="53434">MSFVSKEELEARAEETWAAIAGKALAPKERTAIPQQEMPVQDPAVRRRNMNEVALGYSEAQARVEASRCLQCKNAPCMKGCPVAIDIPGFIHQIAQGDYAGALAVIRRTSILPAICGRVCPQENQCQKFCTVGAIHKDVNQSVAIGRLERYVADWQRAHEAEAPIDNSVKPETGKKVAVIGSGPSGITVAADVRREGHAVTLFEAFQKPGGVLVYGIPEFRLPKAIVDKEIQGLKAMGVDVEPNFVVGRTRKLRDLMAKDGYDAVYVGTGAGLPRFMGIPGEELVGVFSANEYLTRANLMKAYDKADAATPYYPAKRVAVLGGGNVAMDAARMAFRLGAEEVYLIYRRSRAEMPARAEEVGHAEEEGVDFRFLCNIERILGDENGVVNAIECLRYELGEPDASGRRSPVPIQGSEFTLPMDAVIIAIGNASNPLIPQTTDGLEIDRKGHIVVDGNQATSIPGVYAGGDIVLGAATVILAMGEGRRAAKAINAYLASK</sequence>
<accession>A0A9D1NP73</accession>
<evidence type="ECO:0000259" key="1">
    <source>
        <dbReference type="PROSITE" id="PS51379"/>
    </source>
</evidence>
<gene>
    <name evidence="2" type="primary">gltA</name>
    <name evidence="2" type="ORF">IAC79_07560</name>
</gene>
<dbReference type="AlphaFoldDB" id="A0A9D1NP73"/>
<evidence type="ECO:0000313" key="3">
    <source>
        <dbReference type="Proteomes" id="UP000886845"/>
    </source>
</evidence>
<dbReference type="PRINTS" id="PR00368">
    <property type="entry name" value="FADPNR"/>
</dbReference>
<dbReference type="InterPro" id="IPR028261">
    <property type="entry name" value="DPD_II"/>
</dbReference>
<dbReference type="EMBL" id="DVOR01000236">
    <property type="protein sequence ID" value="HIV09952.1"/>
    <property type="molecule type" value="Genomic_DNA"/>
</dbReference>
<dbReference type="Proteomes" id="UP000886845">
    <property type="component" value="Unassembled WGS sequence"/>
</dbReference>
<dbReference type="PROSITE" id="PS51379">
    <property type="entry name" value="4FE4S_FER_2"/>
    <property type="match status" value="1"/>
</dbReference>
<dbReference type="Gene3D" id="3.50.50.60">
    <property type="entry name" value="FAD/NAD(P)-binding domain"/>
    <property type="match status" value="2"/>
</dbReference>
<dbReference type="InterPro" id="IPR006004">
    <property type="entry name" value="SudA-like"/>
</dbReference>
<dbReference type="InterPro" id="IPR017896">
    <property type="entry name" value="4Fe4S_Fe-S-bd"/>
</dbReference>
<dbReference type="EC" id="1.4.1.13" evidence="2"/>
<dbReference type="PANTHER" id="PTHR42783:SF3">
    <property type="entry name" value="GLUTAMATE SYNTHASE [NADPH] SMALL CHAIN-RELATED"/>
    <property type="match status" value="1"/>
</dbReference>
<dbReference type="InterPro" id="IPR036188">
    <property type="entry name" value="FAD/NAD-bd_sf"/>
</dbReference>
<dbReference type="Gene3D" id="1.10.1060.10">
    <property type="entry name" value="Alpha-helical ferredoxin"/>
    <property type="match status" value="1"/>
</dbReference>
<protein>
    <submittedName>
        <fullName evidence="2">NADPH-dependent glutamate synthase</fullName>
        <ecNumber evidence="2">1.4.1.13</ecNumber>
    </submittedName>
</protein>
<dbReference type="Pfam" id="PF14691">
    <property type="entry name" value="Fer4_20"/>
    <property type="match status" value="1"/>
</dbReference>
<comment type="caution">
    <text evidence="2">The sequence shown here is derived from an EMBL/GenBank/DDBJ whole genome shotgun (WGS) entry which is preliminary data.</text>
</comment>
<dbReference type="InterPro" id="IPR009051">
    <property type="entry name" value="Helical_ferredxn"/>
</dbReference>